<evidence type="ECO:0000313" key="3">
    <source>
        <dbReference type="Proteomes" id="UP001652583"/>
    </source>
</evidence>
<evidence type="ECO:0000256" key="2">
    <source>
        <dbReference type="SAM" id="Phobius"/>
    </source>
</evidence>
<proteinExistence type="predicted"/>
<accession>A0ABM3Q5W9</accession>
<protein>
    <submittedName>
        <fullName evidence="4">Small integral membrane protein 28</fullName>
    </submittedName>
</protein>
<keyword evidence="2" id="KW-0472">Membrane</keyword>
<feature type="region of interest" description="Disordered" evidence="1">
    <location>
        <begin position="189"/>
        <end position="223"/>
    </location>
</feature>
<keyword evidence="2" id="KW-0812">Transmembrane</keyword>
<reference evidence="4" key="1">
    <citation type="submission" date="2025-08" db="UniProtKB">
        <authorList>
            <consortium name="RefSeq"/>
        </authorList>
    </citation>
    <scope>IDENTIFICATION</scope>
    <source>
        <tissue evidence="4">Blood</tissue>
    </source>
</reference>
<dbReference type="RefSeq" id="XP_053079324.1">
    <property type="nucleotide sequence ID" value="XM_053223349.1"/>
</dbReference>
<keyword evidence="2" id="KW-1133">Transmembrane helix</keyword>
<dbReference type="GeneID" id="128315766"/>
<keyword evidence="3" id="KW-1185">Reference proteome</keyword>
<organism evidence="3 4">
    <name type="scientific">Acinonyx jubatus</name>
    <name type="common">Cheetah</name>
    <dbReference type="NCBI Taxonomy" id="32536"/>
    <lineage>
        <taxon>Eukaryota</taxon>
        <taxon>Metazoa</taxon>
        <taxon>Chordata</taxon>
        <taxon>Craniata</taxon>
        <taxon>Vertebrata</taxon>
        <taxon>Euteleostomi</taxon>
        <taxon>Mammalia</taxon>
        <taxon>Eutheria</taxon>
        <taxon>Laurasiatheria</taxon>
        <taxon>Carnivora</taxon>
        <taxon>Feliformia</taxon>
        <taxon>Felidae</taxon>
        <taxon>Felinae</taxon>
        <taxon>Acinonyx</taxon>
    </lineage>
</organism>
<sequence length="223" mass="24220">MYTAQKQAEDVVIDCVWADGDRAKANSLGPNGSTNQQIQKTKESCEVEGWPVHQSDANLRGLMASSWRKYGHAGRGTHEGLTSESSLPLPETQLQGTQKVSSAKDDVEPFLCILLPATILLFLAFLLLFLYRHCKAARPRGQVFSIDLPEHPPSAGEVTDFRPGLPWSGEPGFPYSPLPREAALLPACSPPSYEEATRTRPGAGTLDAGLRRLEGSPGPEEQL</sequence>
<dbReference type="Proteomes" id="UP001652583">
    <property type="component" value="Chromosome B2"/>
</dbReference>
<name>A0ABM3Q5W9_ACIJB</name>
<evidence type="ECO:0000256" key="1">
    <source>
        <dbReference type="SAM" id="MobiDB-lite"/>
    </source>
</evidence>
<feature type="transmembrane region" description="Helical" evidence="2">
    <location>
        <begin position="113"/>
        <end position="131"/>
    </location>
</feature>
<gene>
    <name evidence="4" type="primary">SMIM28</name>
</gene>
<evidence type="ECO:0000313" key="4">
    <source>
        <dbReference type="RefSeq" id="XP_053079324.1"/>
    </source>
</evidence>